<proteinExistence type="predicted"/>
<dbReference type="AlphaFoldDB" id="A0A2V5HHD2"/>
<dbReference type="Proteomes" id="UP000249829">
    <property type="component" value="Unassembled WGS sequence"/>
</dbReference>
<gene>
    <name evidence="1" type="ORF">BO99DRAFT_154631</name>
</gene>
<organism evidence="1 2">
    <name type="scientific">Aspergillus violaceofuscus (strain CBS 115571)</name>
    <dbReference type="NCBI Taxonomy" id="1450538"/>
    <lineage>
        <taxon>Eukaryota</taxon>
        <taxon>Fungi</taxon>
        <taxon>Dikarya</taxon>
        <taxon>Ascomycota</taxon>
        <taxon>Pezizomycotina</taxon>
        <taxon>Eurotiomycetes</taxon>
        <taxon>Eurotiomycetidae</taxon>
        <taxon>Eurotiales</taxon>
        <taxon>Aspergillaceae</taxon>
        <taxon>Aspergillus</taxon>
    </lineage>
</organism>
<evidence type="ECO:0000313" key="1">
    <source>
        <dbReference type="EMBL" id="PYI23838.1"/>
    </source>
</evidence>
<sequence length="102" mass="11953">MLEIEILVSLSCLHQGMSCAAWIATERAERNLLACRRARAEWDGMIHWRYTLGVRGCVIIRVQWRQGIWPQDWICGNHVFLLSMLIELQTYTTTRVMVMTMI</sequence>
<reference evidence="1 2" key="1">
    <citation type="submission" date="2018-02" db="EMBL/GenBank/DDBJ databases">
        <title>The genomes of Aspergillus section Nigri reveals drivers in fungal speciation.</title>
        <authorList>
            <consortium name="DOE Joint Genome Institute"/>
            <person name="Vesth T.C."/>
            <person name="Nybo J."/>
            <person name="Theobald S."/>
            <person name="Brandl J."/>
            <person name="Frisvad J.C."/>
            <person name="Nielsen K.F."/>
            <person name="Lyhne E.K."/>
            <person name="Kogle M.E."/>
            <person name="Kuo A."/>
            <person name="Riley R."/>
            <person name="Clum A."/>
            <person name="Nolan M."/>
            <person name="Lipzen A."/>
            <person name="Salamov A."/>
            <person name="Henrissat B."/>
            <person name="Wiebenga A."/>
            <person name="De vries R.P."/>
            <person name="Grigoriev I.V."/>
            <person name="Mortensen U.H."/>
            <person name="Andersen M.R."/>
            <person name="Baker S.E."/>
        </authorList>
    </citation>
    <scope>NUCLEOTIDE SEQUENCE [LARGE SCALE GENOMIC DNA]</scope>
    <source>
        <strain evidence="1 2">CBS 115571</strain>
    </source>
</reference>
<dbReference type="EMBL" id="KZ825104">
    <property type="protein sequence ID" value="PYI23838.1"/>
    <property type="molecule type" value="Genomic_DNA"/>
</dbReference>
<name>A0A2V5HHD2_ASPV1</name>
<protein>
    <submittedName>
        <fullName evidence="1">Uncharacterized protein</fullName>
    </submittedName>
</protein>
<evidence type="ECO:0000313" key="2">
    <source>
        <dbReference type="Proteomes" id="UP000249829"/>
    </source>
</evidence>
<accession>A0A2V5HHD2</accession>
<keyword evidence="2" id="KW-1185">Reference proteome</keyword>